<dbReference type="GO" id="GO:0016746">
    <property type="term" value="F:acyltransferase activity"/>
    <property type="evidence" value="ECO:0007669"/>
    <property type="project" value="UniProtKB-KW"/>
</dbReference>
<keyword evidence="2" id="KW-0012">Acyltransferase</keyword>
<dbReference type="OrthoDB" id="7208816at2"/>
<dbReference type="InterPro" id="IPR029058">
    <property type="entry name" value="AB_hydrolase_fold"/>
</dbReference>
<dbReference type="InterPro" id="IPR010941">
    <property type="entry name" value="PhaC_N"/>
</dbReference>
<dbReference type="EMBL" id="CP000453">
    <property type="protein sequence ID" value="ABI57720.1"/>
    <property type="molecule type" value="Genomic_DNA"/>
</dbReference>
<dbReference type="KEGG" id="aeh:Mlg_2380"/>
<dbReference type="PANTHER" id="PTHR36837:SF5">
    <property type="entry name" value="POLY-3-HYDROXYBUTYRATE SYNTHASE"/>
    <property type="match status" value="1"/>
</dbReference>
<dbReference type="PANTHER" id="PTHR36837">
    <property type="entry name" value="POLY(3-HYDROXYALKANOATE) POLYMERASE SUBUNIT PHAC"/>
    <property type="match status" value="1"/>
</dbReference>
<dbReference type="AlphaFoldDB" id="Q0A617"/>
<dbReference type="eggNOG" id="COG3243">
    <property type="taxonomic scope" value="Bacteria"/>
</dbReference>
<dbReference type="Gene3D" id="3.40.50.1820">
    <property type="entry name" value="alpha/beta hydrolase"/>
    <property type="match status" value="1"/>
</dbReference>
<dbReference type="GO" id="GO:0042619">
    <property type="term" value="P:poly-hydroxybutyrate biosynthetic process"/>
    <property type="evidence" value="ECO:0007669"/>
    <property type="project" value="InterPro"/>
</dbReference>
<feature type="region of interest" description="Disordered" evidence="3">
    <location>
        <begin position="554"/>
        <end position="585"/>
    </location>
</feature>
<evidence type="ECO:0000256" key="2">
    <source>
        <dbReference type="ARBA" id="ARBA00023315"/>
    </source>
</evidence>
<gene>
    <name evidence="6" type="ordered locus">Mlg_2380</name>
</gene>
<proteinExistence type="predicted"/>
<feature type="domain" description="Poly-beta-hydroxybutyrate polymerase N-terminal" evidence="5">
    <location>
        <begin position="15"/>
        <end position="55"/>
    </location>
</feature>
<accession>Q0A617</accession>
<dbReference type="Pfam" id="PF07167">
    <property type="entry name" value="PhaC_N"/>
    <property type="match status" value="1"/>
</dbReference>
<evidence type="ECO:0000259" key="5">
    <source>
        <dbReference type="Pfam" id="PF12551"/>
    </source>
</evidence>
<protein>
    <submittedName>
        <fullName evidence="6">Poly-beta-hydroxybutyrate polymerase domain protein</fullName>
    </submittedName>
</protein>
<dbReference type="HOGENOM" id="CLU_017387_2_1_6"/>
<organism evidence="6 7">
    <name type="scientific">Alkalilimnicola ehrlichii (strain ATCC BAA-1101 / DSM 17681 / MLHE-1)</name>
    <dbReference type="NCBI Taxonomy" id="187272"/>
    <lineage>
        <taxon>Bacteria</taxon>
        <taxon>Pseudomonadati</taxon>
        <taxon>Pseudomonadota</taxon>
        <taxon>Gammaproteobacteria</taxon>
        <taxon>Chromatiales</taxon>
        <taxon>Ectothiorhodospiraceae</taxon>
        <taxon>Alkalilimnicola</taxon>
    </lineage>
</organism>
<evidence type="ECO:0000256" key="1">
    <source>
        <dbReference type="ARBA" id="ARBA00022679"/>
    </source>
</evidence>
<evidence type="ECO:0000259" key="4">
    <source>
        <dbReference type="Pfam" id="PF07167"/>
    </source>
</evidence>
<evidence type="ECO:0000313" key="7">
    <source>
        <dbReference type="Proteomes" id="UP000001962"/>
    </source>
</evidence>
<feature type="domain" description="Poly-beta-hydroxybutyrate polymerase N-terminal" evidence="4">
    <location>
        <begin position="94"/>
        <end position="263"/>
    </location>
</feature>
<dbReference type="RefSeq" id="WP_011630113.1">
    <property type="nucleotide sequence ID" value="NC_008340.1"/>
</dbReference>
<reference evidence="7" key="1">
    <citation type="submission" date="2006-08" db="EMBL/GenBank/DDBJ databases">
        <title>Complete sequence of Alkalilimnicola ehrilichei MLHE-1.</title>
        <authorList>
            <person name="Copeland A."/>
            <person name="Lucas S."/>
            <person name="Lapidus A."/>
            <person name="Barry K."/>
            <person name="Detter J.C."/>
            <person name="Glavina del Rio T."/>
            <person name="Hammon N."/>
            <person name="Israni S."/>
            <person name="Dalin E."/>
            <person name="Tice H."/>
            <person name="Pitluck S."/>
            <person name="Sims D."/>
            <person name="Brettin T."/>
            <person name="Bruce D."/>
            <person name="Han C."/>
            <person name="Tapia R."/>
            <person name="Gilna P."/>
            <person name="Schmutz J."/>
            <person name="Larimer F."/>
            <person name="Land M."/>
            <person name="Hauser L."/>
            <person name="Kyrpides N."/>
            <person name="Mikhailova N."/>
            <person name="Oremland R.S."/>
            <person name="Hoeft S.E."/>
            <person name="Switzer-Blum J."/>
            <person name="Kulp T."/>
            <person name="King G."/>
            <person name="Tabita R."/>
            <person name="Witte B."/>
            <person name="Santini J.M."/>
            <person name="Basu P."/>
            <person name="Hollibaugh J.T."/>
            <person name="Xie G."/>
            <person name="Stolz J.F."/>
            <person name="Richardson P."/>
        </authorList>
    </citation>
    <scope>NUCLEOTIDE SEQUENCE [LARGE SCALE GENOMIC DNA]</scope>
    <source>
        <strain evidence="7">ATCC BAA-1101 / DSM 17681 / MLHE-1</strain>
    </source>
</reference>
<dbReference type="Proteomes" id="UP000001962">
    <property type="component" value="Chromosome"/>
</dbReference>
<name>Q0A617_ALKEH</name>
<keyword evidence="1" id="KW-0808">Transferase</keyword>
<dbReference type="InterPro" id="IPR051321">
    <property type="entry name" value="PHA/PHB_synthase"/>
</dbReference>
<dbReference type="Pfam" id="PF12551">
    <property type="entry name" value="PHBC_N"/>
    <property type="match status" value="1"/>
</dbReference>
<dbReference type="ESTHER" id="9gamm-q34zq5">
    <property type="family name" value="PhaC_cen_dom"/>
</dbReference>
<evidence type="ECO:0000313" key="6">
    <source>
        <dbReference type="EMBL" id="ABI57720.1"/>
    </source>
</evidence>
<keyword evidence="7" id="KW-1185">Reference proteome</keyword>
<sequence length="585" mass="66846">MTHDKVERVDTGRGAHPIDRLLHAGMGRVTGGLSPASLGLAYVDWAIHMGISPGRQTELVEKAWRKATRLSLYAMRCAANGAERHPPCIEPLPQDTRFNASQWQRWPFNVWYQGFLLTQQWWHVATTDIRGVETHHEDVVNFLGRQILDIYSPSNYFWTNPELMETTAKEGGANLYRGLRNWWDDTARRIQGEPPAGMEKWKVGENLALTPGKVVYSNRLIELIQYEPATDRVHPEPVLIVPAWIMKYYILDLRPGKSLVEYLVNQGHTVFMMSWKNPSADDSDLGMEDYRKMGIMDALKAVNTIVPEQKVHAAGYCLGGTLLMLAAAAMAREGDDRLASLTCFAAQCDFTEPGELDLFIDDSQVTFLEDMMWHAGYLSSDQMAGAFQLLRSKDLIWSRMVREYLMGERSEMIDLMAWNADTTRLPYRMHSEYLRQLFLNNDFVEERYDVDGQPIHLWDVRTPIFAVGTTKDHIAPWKSVYKINRLARTDVTFALTTGGHNAGIVTPPGHPRRTYQVHCRKVQDPYLAPDDFLAEVPSKQGSWWPEWHRWLARHSGNKGKPPQMGADVRGYRPQRNAPGKYVLMD</sequence>
<dbReference type="InterPro" id="IPR022211">
    <property type="entry name" value="PHBC_N"/>
</dbReference>
<evidence type="ECO:0000256" key="3">
    <source>
        <dbReference type="SAM" id="MobiDB-lite"/>
    </source>
</evidence>
<dbReference type="SUPFAM" id="SSF53474">
    <property type="entry name" value="alpha/beta-Hydrolases"/>
    <property type="match status" value="1"/>
</dbReference>